<evidence type="ECO:0000313" key="3">
    <source>
        <dbReference type="EMBL" id="EPX80414.1"/>
    </source>
</evidence>
<accession>S9S2J1</accession>
<reference evidence="4" key="1">
    <citation type="journal article" date="2014" name="Stand. Genomic Sci.">
        <title>Genome sequence of the exopolysaccharide-producing Salipiger mucosus type strain (DSM 16094(T)), a moderately halophilic member of the Roseobacter clade.</title>
        <authorList>
            <person name="Riedel T."/>
            <person name="Spring S."/>
            <person name="Fiebig A."/>
            <person name="Petersen J."/>
            <person name="Kyrpides N.C."/>
            <person name="Goker M."/>
            <person name="Klenk H.P."/>
        </authorList>
    </citation>
    <scope>NUCLEOTIDE SEQUENCE [LARGE SCALE GENOMIC DNA]</scope>
    <source>
        <strain evidence="4">DSM 16094</strain>
    </source>
</reference>
<dbReference type="AlphaFoldDB" id="S9S2J1"/>
<dbReference type="RefSeq" id="WP_020038754.1">
    <property type="nucleotide sequence ID" value="NZ_KE557277.1"/>
</dbReference>
<dbReference type="HOGENOM" id="CLU_2847326_0_0_5"/>
<evidence type="ECO:0000256" key="2">
    <source>
        <dbReference type="SAM" id="SignalP"/>
    </source>
</evidence>
<sequence>MPIRRRRTGFGLPKAAILVAAMAAVHLLGAWQAAHDSASAQDAAPQVVPASASQEHGAVETGSLI</sequence>
<protein>
    <submittedName>
        <fullName evidence="3">Uncharacterized protein</fullName>
    </submittedName>
</protein>
<dbReference type="EMBL" id="APVH01000032">
    <property type="protein sequence ID" value="EPX80414.1"/>
    <property type="molecule type" value="Genomic_DNA"/>
</dbReference>
<feature type="signal peptide" evidence="2">
    <location>
        <begin position="1"/>
        <end position="23"/>
    </location>
</feature>
<keyword evidence="4" id="KW-1185">Reference proteome</keyword>
<proteinExistence type="predicted"/>
<comment type="caution">
    <text evidence="3">The sequence shown here is derived from an EMBL/GenBank/DDBJ whole genome shotgun (WGS) entry which is preliminary data.</text>
</comment>
<feature type="region of interest" description="Disordered" evidence="1">
    <location>
        <begin position="39"/>
        <end position="65"/>
    </location>
</feature>
<organism evidence="3 4">
    <name type="scientific">Salipiger mucosus DSM 16094</name>
    <dbReference type="NCBI Taxonomy" id="1123237"/>
    <lineage>
        <taxon>Bacteria</taxon>
        <taxon>Pseudomonadati</taxon>
        <taxon>Pseudomonadota</taxon>
        <taxon>Alphaproteobacteria</taxon>
        <taxon>Rhodobacterales</taxon>
        <taxon>Roseobacteraceae</taxon>
        <taxon>Salipiger</taxon>
    </lineage>
</organism>
<gene>
    <name evidence="3" type="ORF">Salmuc_03730</name>
</gene>
<feature type="compositionally biased region" description="Low complexity" evidence="1">
    <location>
        <begin position="39"/>
        <end position="54"/>
    </location>
</feature>
<keyword evidence="2" id="KW-0732">Signal</keyword>
<evidence type="ECO:0000256" key="1">
    <source>
        <dbReference type="SAM" id="MobiDB-lite"/>
    </source>
</evidence>
<evidence type="ECO:0000313" key="4">
    <source>
        <dbReference type="Proteomes" id="UP000015347"/>
    </source>
</evidence>
<feature type="chain" id="PRO_5004556492" evidence="2">
    <location>
        <begin position="24"/>
        <end position="65"/>
    </location>
</feature>
<dbReference type="Proteomes" id="UP000015347">
    <property type="component" value="Unassembled WGS sequence"/>
</dbReference>
<name>S9S2J1_9RHOB</name>